<evidence type="ECO:0000256" key="2">
    <source>
        <dbReference type="ARBA" id="ARBA00022741"/>
    </source>
</evidence>
<reference evidence="7" key="1">
    <citation type="submission" date="2017-02" db="EMBL/GenBank/DDBJ databases">
        <authorList>
            <person name="Varghese N."/>
            <person name="Submissions S."/>
        </authorList>
    </citation>
    <scope>NUCLEOTIDE SEQUENCE [LARGE SCALE GENOMIC DNA]</scope>
    <source>
        <strain evidence="7">ATCC 700200</strain>
    </source>
</reference>
<keyword evidence="3 4" id="KW-0067">ATP-binding</keyword>
<dbReference type="InterPro" id="IPR003806">
    <property type="entry name" value="ATP-grasp_PylC-type"/>
</dbReference>
<dbReference type="InterPro" id="IPR016185">
    <property type="entry name" value="PreATP-grasp_dom_sf"/>
</dbReference>
<accession>A0A1T4XUX3</accession>
<dbReference type="SUPFAM" id="SSF52440">
    <property type="entry name" value="PreATP-grasp domain"/>
    <property type="match status" value="1"/>
</dbReference>
<keyword evidence="1" id="KW-0436">Ligase</keyword>
<organism evidence="6 7">
    <name type="scientific">Prosthecobacter debontii</name>
    <dbReference type="NCBI Taxonomy" id="48467"/>
    <lineage>
        <taxon>Bacteria</taxon>
        <taxon>Pseudomonadati</taxon>
        <taxon>Verrucomicrobiota</taxon>
        <taxon>Verrucomicrobiia</taxon>
        <taxon>Verrucomicrobiales</taxon>
        <taxon>Verrucomicrobiaceae</taxon>
        <taxon>Prosthecobacter</taxon>
    </lineage>
</organism>
<dbReference type="RefSeq" id="WP_078813186.1">
    <property type="nucleotide sequence ID" value="NZ_FUYE01000005.1"/>
</dbReference>
<feature type="domain" description="ATP-grasp" evidence="5">
    <location>
        <begin position="118"/>
        <end position="314"/>
    </location>
</feature>
<dbReference type="Pfam" id="PF02655">
    <property type="entry name" value="ATP-grasp_3"/>
    <property type="match status" value="1"/>
</dbReference>
<sequence length="410" mass="45248">MSSAPDSAVLLLGASVDQLFAIRTAKQMGLYTVVVDGNVQSPGFLEADYHEPVSTRDAEALKAFVDRYHAQGDLPRIRGVFVMGSDIPFIVAELAQYLGTPGISAETARVATDKYLMKQRFKERGVPIPWFALLSSAEDLAEPLRQYKTLVIKPVDRSGARGVFRITEESDYRRLFEESLKLSFCGQVLAEAYIPGLQISTETIMHQGRGVTPGFADRNYEMIDAFAPNIIENGGWVPSCVSPEMKKQVEDLVEKAALALGVTDGIAKGDVVVGSDGPMMIEMAARASGGDFAESLVPIGCGVNLIEAGINIAIGRVPDFEKLQPRWRRGVVNRYFFPKPGVLKSIEGADEIRKQPWIRKFELWYKEGDIVPQVRSHADRFGVFIAEGADRAEAENRAEWVYKTLKIVTE</sequence>
<evidence type="ECO:0000313" key="7">
    <source>
        <dbReference type="Proteomes" id="UP000190774"/>
    </source>
</evidence>
<dbReference type="InterPro" id="IPR040570">
    <property type="entry name" value="LAL_C2"/>
</dbReference>
<evidence type="ECO:0000313" key="6">
    <source>
        <dbReference type="EMBL" id="SKA92865.1"/>
    </source>
</evidence>
<dbReference type="PANTHER" id="PTHR43585">
    <property type="entry name" value="FUMIPYRROLE BIOSYNTHESIS PROTEIN C"/>
    <property type="match status" value="1"/>
</dbReference>
<dbReference type="STRING" id="48467.SAMN02745166_01996"/>
<gene>
    <name evidence="6" type="ORF">SAMN02745166_01996</name>
</gene>
<dbReference type="OrthoDB" id="9803907at2"/>
<name>A0A1T4XUX3_9BACT</name>
<dbReference type="AlphaFoldDB" id="A0A1T4XUX3"/>
<dbReference type="InterPro" id="IPR011761">
    <property type="entry name" value="ATP-grasp"/>
</dbReference>
<evidence type="ECO:0000259" key="5">
    <source>
        <dbReference type="PROSITE" id="PS50975"/>
    </source>
</evidence>
<keyword evidence="7" id="KW-1185">Reference proteome</keyword>
<dbReference type="Proteomes" id="UP000190774">
    <property type="component" value="Unassembled WGS sequence"/>
</dbReference>
<dbReference type="PROSITE" id="PS50975">
    <property type="entry name" value="ATP_GRASP"/>
    <property type="match status" value="1"/>
</dbReference>
<dbReference type="GO" id="GO:0005524">
    <property type="term" value="F:ATP binding"/>
    <property type="evidence" value="ECO:0007669"/>
    <property type="project" value="UniProtKB-UniRule"/>
</dbReference>
<dbReference type="InterPro" id="IPR052032">
    <property type="entry name" value="ATP-dep_AA_Ligase"/>
</dbReference>
<dbReference type="Pfam" id="PF18603">
    <property type="entry name" value="LAL_C2"/>
    <property type="match status" value="1"/>
</dbReference>
<dbReference type="PANTHER" id="PTHR43585:SF2">
    <property type="entry name" value="ATP-GRASP ENZYME FSQD"/>
    <property type="match status" value="1"/>
</dbReference>
<dbReference type="GO" id="GO:0046872">
    <property type="term" value="F:metal ion binding"/>
    <property type="evidence" value="ECO:0007669"/>
    <property type="project" value="InterPro"/>
</dbReference>
<evidence type="ECO:0000256" key="3">
    <source>
        <dbReference type="ARBA" id="ARBA00022840"/>
    </source>
</evidence>
<dbReference type="Gene3D" id="3.40.50.20">
    <property type="match status" value="1"/>
</dbReference>
<dbReference type="EMBL" id="FUYE01000005">
    <property type="protein sequence ID" value="SKA92865.1"/>
    <property type="molecule type" value="Genomic_DNA"/>
</dbReference>
<dbReference type="GO" id="GO:0016874">
    <property type="term" value="F:ligase activity"/>
    <property type="evidence" value="ECO:0007669"/>
    <property type="project" value="UniProtKB-KW"/>
</dbReference>
<proteinExistence type="predicted"/>
<keyword evidence="2 4" id="KW-0547">Nucleotide-binding</keyword>
<evidence type="ECO:0000256" key="4">
    <source>
        <dbReference type="PROSITE-ProRule" id="PRU00409"/>
    </source>
</evidence>
<dbReference type="Gene3D" id="3.30.470.20">
    <property type="entry name" value="ATP-grasp fold, B domain"/>
    <property type="match status" value="1"/>
</dbReference>
<evidence type="ECO:0000256" key="1">
    <source>
        <dbReference type="ARBA" id="ARBA00022598"/>
    </source>
</evidence>
<protein>
    <submittedName>
        <fullName evidence="6">Biotin carboxylase</fullName>
    </submittedName>
</protein>
<dbReference type="SUPFAM" id="SSF56059">
    <property type="entry name" value="Glutathione synthetase ATP-binding domain-like"/>
    <property type="match status" value="1"/>
</dbReference>